<protein>
    <submittedName>
        <fullName evidence="6">Hydrogen peroxide-inducible genes activator</fullName>
    </submittedName>
</protein>
<dbReference type="EMBL" id="FUFT01000010">
    <property type="protein sequence ID" value="SJL85172.1"/>
    <property type="molecule type" value="Genomic_DNA"/>
</dbReference>
<sequence length="303" mass="33696">MNKWPSLKQIHYLITLYETRHFSDAAERCFVSQSTLSKGIQNLEELIGCALYEKKDRKSPLVFTVAGEEVVKLGRELLAQGQDLVELGKICSGSTMEGQLKLGCIPTIAPFLLGDLVQQVNQHFPKLHLLLREDTTTNLLAALRAGTLDALVLALPVEIGEMEKRIVGKDGFHMVMSREQAQALPKPLRYHDLPDQSVFLLENEHCLTEHAVSACRLTEKEKINPFTATSLHTLVQMVANGLGTTFIPHMAIKHGLLNNQNLVTVDPPGQQAYRDIGLVWRPSSSRSQSFQQLADIISTLLDP</sequence>
<dbReference type="SUPFAM" id="SSF46785">
    <property type="entry name" value="Winged helix' DNA-binding domain"/>
    <property type="match status" value="1"/>
</dbReference>
<evidence type="ECO:0000313" key="7">
    <source>
        <dbReference type="Proteomes" id="UP000189475"/>
    </source>
</evidence>
<dbReference type="SUPFAM" id="SSF53850">
    <property type="entry name" value="Periplasmic binding protein-like II"/>
    <property type="match status" value="1"/>
</dbReference>
<dbReference type="RefSeq" id="WP_077315565.1">
    <property type="nucleotide sequence ID" value="NZ_AP024887.1"/>
</dbReference>
<feature type="domain" description="HTH lysR-type" evidence="5">
    <location>
        <begin position="5"/>
        <end position="64"/>
    </location>
</feature>
<proteinExistence type="inferred from homology"/>
<reference evidence="6 7" key="1">
    <citation type="submission" date="2017-02" db="EMBL/GenBank/DDBJ databases">
        <authorList>
            <person name="Peterson S.W."/>
        </authorList>
    </citation>
    <scope>NUCLEOTIDE SEQUENCE [LARGE SCALE GENOMIC DNA]</scope>
    <source>
        <strain evidence="6 7">CECT 9027</strain>
    </source>
</reference>
<dbReference type="InterPro" id="IPR000847">
    <property type="entry name" value="LysR_HTH_N"/>
</dbReference>
<name>A0A1R4B8C6_9VIBR</name>
<dbReference type="GO" id="GO:0032993">
    <property type="term" value="C:protein-DNA complex"/>
    <property type="evidence" value="ECO:0007669"/>
    <property type="project" value="TreeGrafter"/>
</dbReference>
<dbReference type="PANTHER" id="PTHR30346:SF10">
    <property type="entry name" value="TRANSCRIPTIONAL REGULATOR OF OXIDATIVE STRESS OXYR"/>
    <property type="match status" value="1"/>
</dbReference>
<dbReference type="Proteomes" id="UP000189475">
    <property type="component" value="Unassembled WGS sequence"/>
</dbReference>
<evidence type="ECO:0000256" key="2">
    <source>
        <dbReference type="ARBA" id="ARBA00023015"/>
    </source>
</evidence>
<evidence type="ECO:0000256" key="1">
    <source>
        <dbReference type="ARBA" id="ARBA00009437"/>
    </source>
</evidence>
<evidence type="ECO:0000256" key="3">
    <source>
        <dbReference type="ARBA" id="ARBA00023125"/>
    </source>
</evidence>
<dbReference type="STRING" id="1918946.VPAL9027_03196"/>
<dbReference type="PRINTS" id="PR00039">
    <property type="entry name" value="HTHLYSR"/>
</dbReference>
<dbReference type="GO" id="GO:0003677">
    <property type="term" value="F:DNA binding"/>
    <property type="evidence" value="ECO:0007669"/>
    <property type="project" value="UniProtKB-KW"/>
</dbReference>
<dbReference type="GO" id="GO:0003700">
    <property type="term" value="F:DNA-binding transcription factor activity"/>
    <property type="evidence" value="ECO:0007669"/>
    <property type="project" value="InterPro"/>
</dbReference>
<dbReference type="CDD" id="cd08411">
    <property type="entry name" value="PBP2_OxyR"/>
    <property type="match status" value="1"/>
</dbReference>
<dbReference type="AlphaFoldDB" id="A0A1R4B8C6"/>
<dbReference type="Pfam" id="PF03466">
    <property type="entry name" value="LysR_substrate"/>
    <property type="match status" value="1"/>
</dbReference>
<dbReference type="Gene3D" id="1.10.10.10">
    <property type="entry name" value="Winged helix-like DNA-binding domain superfamily/Winged helix DNA-binding domain"/>
    <property type="match status" value="1"/>
</dbReference>
<gene>
    <name evidence="6" type="primary">oxyR_3</name>
    <name evidence="6" type="ORF">VPAL9027_03196</name>
</gene>
<accession>A0A1R4B8C6</accession>
<dbReference type="InterPro" id="IPR036388">
    <property type="entry name" value="WH-like_DNA-bd_sf"/>
</dbReference>
<dbReference type="PROSITE" id="PS50931">
    <property type="entry name" value="HTH_LYSR"/>
    <property type="match status" value="1"/>
</dbReference>
<keyword evidence="4" id="KW-0804">Transcription</keyword>
<evidence type="ECO:0000313" key="6">
    <source>
        <dbReference type="EMBL" id="SJL85172.1"/>
    </source>
</evidence>
<dbReference type="InterPro" id="IPR036390">
    <property type="entry name" value="WH_DNA-bd_sf"/>
</dbReference>
<keyword evidence="2" id="KW-0805">Transcription regulation</keyword>
<keyword evidence="7" id="KW-1185">Reference proteome</keyword>
<dbReference type="Pfam" id="PF00126">
    <property type="entry name" value="HTH_1"/>
    <property type="match status" value="1"/>
</dbReference>
<dbReference type="OrthoDB" id="9775392at2"/>
<evidence type="ECO:0000256" key="4">
    <source>
        <dbReference type="ARBA" id="ARBA00023163"/>
    </source>
</evidence>
<evidence type="ECO:0000259" key="5">
    <source>
        <dbReference type="PROSITE" id="PS50931"/>
    </source>
</evidence>
<organism evidence="6 7">
    <name type="scientific">Vibrio palustris</name>
    <dbReference type="NCBI Taxonomy" id="1918946"/>
    <lineage>
        <taxon>Bacteria</taxon>
        <taxon>Pseudomonadati</taxon>
        <taxon>Pseudomonadota</taxon>
        <taxon>Gammaproteobacteria</taxon>
        <taxon>Vibrionales</taxon>
        <taxon>Vibrionaceae</taxon>
        <taxon>Vibrio</taxon>
    </lineage>
</organism>
<keyword evidence="3" id="KW-0238">DNA-binding</keyword>
<dbReference type="Gene3D" id="3.40.190.10">
    <property type="entry name" value="Periplasmic binding protein-like II"/>
    <property type="match status" value="2"/>
</dbReference>
<comment type="similarity">
    <text evidence="1">Belongs to the LysR transcriptional regulatory family.</text>
</comment>
<dbReference type="InterPro" id="IPR005119">
    <property type="entry name" value="LysR_subst-bd"/>
</dbReference>
<dbReference type="PANTHER" id="PTHR30346">
    <property type="entry name" value="TRANSCRIPTIONAL DUAL REGULATOR HCAR-RELATED"/>
    <property type="match status" value="1"/>
</dbReference>